<protein>
    <submittedName>
        <fullName evidence="2">Uncharacterized protein</fullName>
    </submittedName>
</protein>
<evidence type="ECO:0000313" key="3">
    <source>
        <dbReference type="Proteomes" id="UP001054252"/>
    </source>
</evidence>
<feature type="transmembrane region" description="Helical" evidence="1">
    <location>
        <begin position="7"/>
        <end position="24"/>
    </location>
</feature>
<dbReference type="AlphaFoldDB" id="A0AAV5JX07"/>
<proteinExistence type="predicted"/>
<evidence type="ECO:0000313" key="2">
    <source>
        <dbReference type="EMBL" id="GKV19179.1"/>
    </source>
</evidence>
<keyword evidence="1" id="KW-0812">Transmembrane</keyword>
<sequence length="122" mass="14175">MFLTDQIVQWLSFWIMGTSFYRMFYLDSGYGKALSTELILFYLVQLLGMILKQVRGMSCHPVKVIVINHMGILSLKLYRGHHHKLLFGMDQCLIGEAGSGINYSLLVYQVWIQHIQEQLALY</sequence>
<name>A0AAV5JX07_9ROSI</name>
<dbReference type="Proteomes" id="UP001054252">
    <property type="component" value="Unassembled WGS sequence"/>
</dbReference>
<accession>A0AAV5JX07</accession>
<dbReference type="EMBL" id="BPVZ01000052">
    <property type="protein sequence ID" value="GKV19179.1"/>
    <property type="molecule type" value="Genomic_DNA"/>
</dbReference>
<organism evidence="2 3">
    <name type="scientific">Rubroshorea leprosula</name>
    <dbReference type="NCBI Taxonomy" id="152421"/>
    <lineage>
        <taxon>Eukaryota</taxon>
        <taxon>Viridiplantae</taxon>
        <taxon>Streptophyta</taxon>
        <taxon>Embryophyta</taxon>
        <taxon>Tracheophyta</taxon>
        <taxon>Spermatophyta</taxon>
        <taxon>Magnoliopsida</taxon>
        <taxon>eudicotyledons</taxon>
        <taxon>Gunneridae</taxon>
        <taxon>Pentapetalae</taxon>
        <taxon>rosids</taxon>
        <taxon>malvids</taxon>
        <taxon>Malvales</taxon>
        <taxon>Dipterocarpaceae</taxon>
        <taxon>Rubroshorea</taxon>
    </lineage>
</organism>
<comment type="caution">
    <text evidence="2">The sequence shown here is derived from an EMBL/GenBank/DDBJ whole genome shotgun (WGS) entry which is preliminary data.</text>
</comment>
<reference evidence="2 3" key="1">
    <citation type="journal article" date="2021" name="Commun. Biol.">
        <title>The genome of Shorea leprosula (Dipterocarpaceae) highlights the ecological relevance of drought in aseasonal tropical rainforests.</title>
        <authorList>
            <person name="Ng K.K.S."/>
            <person name="Kobayashi M.J."/>
            <person name="Fawcett J.A."/>
            <person name="Hatakeyama M."/>
            <person name="Paape T."/>
            <person name="Ng C.H."/>
            <person name="Ang C.C."/>
            <person name="Tnah L.H."/>
            <person name="Lee C.T."/>
            <person name="Nishiyama T."/>
            <person name="Sese J."/>
            <person name="O'Brien M.J."/>
            <person name="Copetti D."/>
            <person name="Mohd Noor M.I."/>
            <person name="Ong R.C."/>
            <person name="Putra M."/>
            <person name="Sireger I.Z."/>
            <person name="Indrioko S."/>
            <person name="Kosugi Y."/>
            <person name="Izuno A."/>
            <person name="Isagi Y."/>
            <person name="Lee S.L."/>
            <person name="Shimizu K.K."/>
        </authorList>
    </citation>
    <scope>NUCLEOTIDE SEQUENCE [LARGE SCALE GENOMIC DNA]</scope>
    <source>
        <strain evidence="2">214</strain>
    </source>
</reference>
<keyword evidence="3" id="KW-1185">Reference proteome</keyword>
<feature type="transmembrane region" description="Helical" evidence="1">
    <location>
        <begin position="30"/>
        <end position="51"/>
    </location>
</feature>
<keyword evidence="1" id="KW-1133">Transmembrane helix</keyword>
<gene>
    <name evidence="2" type="ORF">SLEP1_g29471</name>
</gene>
<keyword evidence="1" id="KW-0472">Membrane</keyword>
<evidence type="ECO:0000256" key="1">
    <source>
        <dbReference type="SAM" id="Phobius"/>
    </source>
</evidence>